<proteinExistence type="predicted"/>
<dbReference type="EMBL" id="CAJVQC010178244">
    <property type="protein sequence ID" value="CAG8851813.1"/>
    <property type="molecule type" value="Genomic_DNA"/>
</dbReference>
<feature type="non-terminal residue" evidence="1">
    <location>
        <position position="1"/>
    </location>
</feature>
<organism evidence="1 2">
    <name type="scientific">Racocetra persica</name>
    <dbReference type="NCBI Taxonomy" id="160502"/>
    <lineage>
        <taxon>Eukaryota</taxon>
        <taxon>Fungi</taxon>
        <taxon>Fungi incertae sedis</taxon>
        <taxon>Mucoromycota</taxon>
        <taxon>Glomeromycotina</taxon>
        <taxon>Glomeromycetes</taxon>
        <taxon>Diversisporales</taxon>
        <taxon>Gigasporaceae</taxon>
        <taxon>Racocetra</taxon>
    </lineage>
</organism>
<keyword evidence="2" id="KW-1185">Reference proteome</keyword>
<dbReference type="Proteomes" id="UP000789920">
    <property type="component" value="Unassembled WGS sequence"/>
</dbReference>
<accession>A0ACA9SYM2</accession>
<name>A0ACA9SYM2_9GLOM</name>
<evidence type="ECO:0000313" key="2">
    <source>
        <dbReference type="Proteomes" id="UP000789920"/>
    </source>
</evidence>
<protein>
    <submittedName>
        <fullName evidence="1">18573_t:CDS:1</fullName>
    </submittedName>
</protein>
<sequence>NEDTIAVFEFLVPGLKLPKRKVIGGRVLMNSSKLLQDNIIKTAKNDTDGVTATFDGWTNVKQEHIWGVVFITTNGQSLIWGAHDISSERSQTQNVINHIEQLIAETEEKNINIKAFVSDSA</sequence>
<feature type="non-terminal residue" evidence="1">
    <location>
        <position position="121"/>
    </location>
</feature>
<reference evidence="1" key="1">
    <citation type="submission" date="2021-06" db="EMBL/GenBank/DDBJ databases">
        <authorList>
            <person name="Kallberg Y."/>
            <person name="Tangrot J."/>
            <person name="Rosling A."/>
        </authorList>
    </citation>
    <scope>NUCLEOTIDE SEQUENCE</scope>
    <source>
        <strain evidence="1">MA461A</strain>
    </source>
</reference>
<gene>
    <name evidence="1" type="ORF">RPERSI_LOCUS36753</name>
</gene>
<comment type="caution">
    <text evidence="1">The sequence shown here is derived from an EMBL/GenBank/DDBJ whole genome shotgun (WGS) entry which is preliminary data.</text>
</comment>
<evidence type="ECO:0000313" key="1">
    <source>
        <dbReference type="EMBL" id="CAG8851813.1"/>
    </source>
</evidence>